<name>A0A6I4W037_9BACL</name>
<dbReference type="Pfam" id="PF01554">
    <property type="entry name" value="MatE"/>
    <property type="match status" value="2"/>
</dbReference>
<dbReference type="GO" id="GO:0005886">
    <property type="term" value="C:plasma membrane"/>
    <property type="evidence" value="ECO:0007669"/>
    <property type="project" value="TreeGrafter"/>
</dbReference>
<evidence type="ECO:0000313" key="7">
    <source>
        <dbReference type="EMBL" id="MXQ55565.1"/>
    </source>
</evidence>
<feature type="transmembrane region" description="Helical" evidence="6">
    <location>
        <begin position="55"/>
        <end position="78"/>
    </location>
</feature>
<dbReference type="PANTHER" id="PTHR43298">
    <property type="entry name" value="MULTIDRUG RESISTANCE PROTEIN NORM-RELATED"/>
    <property type="match status" value="1"/>
</dbReference>
<dbReference type="RefSeq" id="WP_160802919.1">
    <property type="nucleotide sequence ID" value="NZ_WUUL01000016.1"/>
</dbReference>
<comment type="function">
    <text evidence="1">Multidrug efflux pump.</text>
</comment>
<feature type="transmembrane region" description="Helical" evidence="6">
    <location>
        <begin position="98"/>
        <end position="117"/>
    </location>
</feature>
<feature type="transmembrane region" description="Helical" evidence="6">
    <location>
        <begin position="319"/>
        <end position="337"/>
    </location>
</feature>
<dbReference type="GO" id="GO:0042910">
    <property type="term" value="F:xenobiotic transmembrane transporter activity"/>
    <property type="evidence" value="ECO:0007669"/>
    <property type="project" value="InterPro"/>
</dbReference>
<keyword evidence="6" id="KW-1133">Transmembrane helix</keyword>
<dbReference type="InterPro" id="IPR002528">
    <property type="entry name" value="MATE_fam"/>
</dbReference>
<evidence type="ECO:0000256" key="1">
    <source>
        <dbReference type="ARBA" id="ARBA00003408"/>
    </source>
</evidence>
<evidence type="ECO:0000256" key="2">
    <source>
        <dbReference type="ARBA" id="ARBA00010199"/>
    </source>
</evidence>
<dbReference type="InterPro" id="IPR050222">
    <property type="entry name" value="MATE_MdtK"/>
</dbReference>
<keyword evidence="6" id="KW-0812">Transmembrane</keyword>
<feature type="transmembrane region" description="Helical" evidence="6">
    <location>
        <begin position="280"/>
        <end position="299"/>
    </location>
</feature>
<reference evidence="7 8" key="1">
    <citation type="submission" date="2019-12" db="EMBL/GenBank/DDBJ databases">
        <title>Whole-genome analyses of novel actinobacteria.</title>
        <authorList>
            <person name="Sahin N."/>
            <person name="Saygin H."/>
        </authorList>
    </citation>
    <scope>NUCLEOTIDE SEQUENCE [LARGE SCALE GENOMIC DNA]</scope>
    <source>
        <strain evidence="7 8">KC615</strain>
    </source>
</reference>
<dbReference type="EMBL" id="WUUL01000016">
    <property type="protein sequence ID" value="MXQ55565.1"/>
    <property type="molecule type" value="Genomic_DNA"/>
</dbReference>
<dbReference type="PANTHER" id="PTHR43298:SF2">
    <property type="entry name" value="FMN_FAD EXPORTER YEEO-RELATED"/>
    <property type="match status" value="1"/>
</dbReference>
<keyword evidence="6" id="KW-0472">Membrane</keyword>
<evidence type="ECO:0000256" key="3">
    <source>
        <dbReference type="ARBA" id="ARBA00020268"/>
    </source>
</evidence>
<keyword evidence="8" id="KW-1185">Reference proteome</keyword>
<feature type="transmembrane region" description="Helical" evidence="6">
    <location>
        <begin position="154"/>
        <end position="177"/>
    </location>
</feature>
<evidence type="ECO:0000256" key="4">
    <source>
        <dbReference type="ARBA" id="ARBA00022448"/>
    </source>
</evidence>
<gene>
    <name evidence="7" type="ORF">GSM42_17930</name>
</gene>
<dbReference type="AlphaFoldDB" id="A0A6I4W037"/>
<accession>A0A6I4W037</accession>
<sequence>MVTGRYIGQSTSEKLANLPACLEKVKVDAGNGRGVVLDKAKEEARINPGMVLIQYITYNSLYSSLMLGLLVGGLAIAFPTEILELGGAEHAVAVQGAPYFQVIIGCVVFSSIASSLTSTLNSLKKTKSVTIAASCLLLTHLTLGIIAVKVFDLGLRGVACANVVAIAIQVFALAIMLRRHPVFSNRVVKLRLDWSFQWHTCKEAWPLIFDKLTFQACIALFWHILQSHGADLMASQRIANQITLVPLALFTGLYPVIGAYVSNYYGDEDYIEIRRFTRTTLLVGTLSSIVVLMGTYLIGPWVTTLFFTDDKSLVEMTQMWLLFLVFAHGLNQTHQILTHSLRQVKSKQIISTSALVVNGSWGVTLLFWGKEMDLIWVSSLQIVATLMKIILLGWYFYTDRWVPKPFKPGLLVCLRVGWCFYSQRWWQMTPKQKPFRVVEYLLIEK</sequence>
<dbReference type="Proteomes" id="UP000430692">
    <property type="component" value="Unassembled WGS sequence"/>
</dbReference>
<evidence type="ECO:0000256" key="5">
    <source>
        <dbReference type="ARBA" id="ARBA00031636"/>
    </source>
</evidence>
<feature type="transmembrane region" description="Helical" evidence="6">
    <location>
        <begin position="374"/>
        <end position="397"/>
    </location>
</feature>
<evidence type="ECO:0000256" key="6">
    <source>
        <dbReference type="SAM" id="Phobius"/>
    </source>
</evidence>
<comment type="caution">
    <text evidence="7">The sequence shown here is derived from an EMBL/GenBank/DDBJ whole genome shotgun (WGS) entry which is preliminary data.</text>
</comment>
<protein>
    <recommendedName>
        <fullName evidence="3">Probable multidrug resistance protein NorM</fullName>
    </recommendedName>
    <alternativeName>
        <fullName evidence="5">Multidrug-efflux transporter</fullName>
    </alternativeName>
</protein>
<organism evidence="7 8">
    <name type="scientific">Shimazuella alba</name>
    <dbReference type="NCBI Taxonomy" id="2690964"/>
    <lineage>
        <taxon>Bacteria</taxon>
        <taxon>Bacillati</taxon>
        <taxon>Bacillota</taxon>
        <taxon>Bacilli</taxon>
        <taxon>Bacillales</taxon>
        <taxon>Thermoactinomycetaceae</taxon>
        <taxon>Shimazuella</taxon>
    </lineage>
</organism>
<comment type="similarity">
    <text evidence="2">Belongs to the multi antimicrobial extrusion (MATE) (TC 2.A.66.1) family.</text>
</comment>
<keyword evidence="4" id="KW-0813">Transport</keyword>
<feature type="transmembrane region" description="Helical" evidence="6">
    <location>
        <begin position="349"/>
        <end position="368"/>
    </location>
</feature>
<evidence type="ECO:0000313" key="8">
    <source>
        <dbReference type="Proteomes" id="UP000430692"/>
    </source>
</evidence>
<feature type="transmembrane region" description="Helical" evidence="6">
    <location>
        <begin position="129"/>
        <end position="148"/>
    </location>
</feature>
<dbReference type="GO" id="GO:0015297">
    <property type="term" value="F:antiporter activity"/>
    <property type="evidence" value="ECO:0007669"/>
    <property type="project" value="InterPro"/>
</dbReference>
<proteinExistence type="inferred from homology"/>